<dbReference type="Gene3D" id="3.30.420.10">
    <property type="entry name" value="Ribonuclease H-like superfamily/Ribonuclease H"/>
    <property type="match status" value="1"/>
</dbReference>
<dbReference type="InterPro" id="IPR032473">
    <property type="entry name" value="Argonaute_Mid_dom"/>
</dbReference>
<dbReference type="EMBL" id="JBBPBM010001204">
    <property type="protein sequence ID" value="KAK8486121.1"/>
    <property type="molecule type" value="Genomic_DNA"/>
</dbReference>
<dbReference type="InterPro" id="IPR003165">
    <property type="entry name" value="Piwi"/>
</dbReference>
<dbReference type="SMART" id="SM00950">
    <property type="entry name" value="Piwi"/>
    <property type="match status" value="1"/>
</dbReference>
<sequence>MQPSMPLLLMDHRHHSYRLSMWLSMNMCQCEKLRCDTGKEKEYLPQVGQWSMMNKKVINGSMVRYWSCINFSRSVQESTARGFCQELVQMCQISGMEFDRDPVIPIYSARPDQVKKALKYVYHAAANKLEGKEPELLIAILPDNKGSLYDALSWRIPLVSDIPTIIFGADVTYPESVEDCSPSMAVVVASQDWPEVTKYAVLAWYVLSLIGKNLFKTWQDPQRGTVAGGMIRELLLAFKKATGQKPLRIIFYRDGVSEGQFYQVLLYELDAIRKACASLELTYQPPVTFIVVQKRQHTRLLPTITVTEAAPIRAEIYYLFPNVGTVVDSKICHPTEFDFCLCSHAGIQGTSRPAHYHVLWDENNFTADEIQSLTNNLCYTYARCTRSVSVGTCFLWLREFAKSVFFYIMQCPRHIMLIWQPTELDSTLNWMHPKMVEHDARAQPMDHRFGLYPR</sequence>
<comment type="caution">
    <text evidence="2">The sequence shown here is derived from an EMBL/GenBank/DDBJ whole genome shotgun (WGS) entry which is preliminary data.</text>
</comment>
<dbReference type="Pfam" id="PF16487">
    <property type="entry name" value="ArgoMid"/>
    <property type="match status" value="1"/>
</dbReference>
<dbReference type="Proteomes" id="UP001472677">
    <property type="component" value="Unassembled WGS sequence"/>
</dbReference>
<dbReference type="PANTHER" id="PTHR22891">
    <property type="entry name" value="EUKARYOTIC TRANSLATION INITIATION FACTOR 2C"/>
    <property type="match status" value="1"/>
</dbReference>
<gene>
    <name evidence="2" type="ORF">V6N12_000947</name>
</gene>
<organism evidence="2 3">
    <name type="scientific">Hibiscus sabdariffa</name>
    <name type="common">roselle</name>
    <dbReference type="NCBI Taxonomy" id="183260"/>
    <lineage>
        <taxon>Eukaryota</taxon>
        <taxon>Viridiplantae</taxon>
        <taxon>Streptophyta</taxon>
        <taxon>Embryophyta</taxon>
        <taxon>Tracheophyta</taxon>
        <taxon>Spermatophyta</taxon>
        <taxon>Magnoliopsida</taxon>
        <taxon>eudicotyledons</taxon>
        <taxon>Gunneridae</taxon>
        <taxon>Pentapetalae</taxon>
        <taxon>rosids</taxon>
        <taxon>malvids</taxon>
        <taxon>Malvales</taxon>
        <taxon>Malvaceae</taxon>
        <taxon>Malvoideae</taxon>
        <taxon>Hibiscus</taxon>
    </lineage>
</organism>
<protein>
    <recommendedName>
        <fullName evidence="1">Piwi domain-containing protein</fullName>
    </recommendedName>
</protein>
<dbReference type="Pfam" id="PF02171">
    <property type="entry name" value="Piwi"/>
    <property type="match status" value="1"/>
</dbReference>
<name>A0ABR1ZZF0_9ROSI</name>
<proteinExistence type="predicted"/>
<evidence type="ECO:0000313" key="3">
    <source>
        <dbReference type="Proteomes" id="UP001472677"/>
    </source>
</evidence>
<evidence type="ECO:0000259" key="1">
    <source>
        <dbReference type="PROSITE" id="PS50822"/>
    </source>
</evidence>
<dbReference type="InterPro" id="IPR036397">
    <property type="entry name" value="RNaseH_sf"/>
</dbReference>
<reference evidence="2 3" key="1">
    <citation type="journal article" date="2024" name="G3 (Bethesda)">
        <title>Genome assembly of Hibiscus sabdariffa L. provides insights into metabolisms of medicinal natural products.</title>
        <authorList>
            <person name="Kim T."/>
        </authorList>
    </citation>
    <scope>NUCLEOTIDE SEQUENCE [LARGE SCALE GENOMIC DNA]</scope>
    <source>
        <strain evidence="2">TK-2024</strain>
        <tissue evidence="2">Old leaves</tissue>
    </source>
</reference>
<dbReference type="PROSITE" id="PS50822">
    <property type="entry name" value="PIWI"/>
    <property type="match status" value="1"/>
</dbReference>
<dbReference type="SUPFAM" id="SSF53098">
    <property type="entry name" value="Ribonuclease H-like"/>
    <property type="match status" value="1"/>
</dbReference>
<evidence type="ECO:0000313" key="2">
    <source>
        <dbReference type="EMBL" id="KAK8486121.1"/>
    </source>
</evidence>
<accession>A0ABR1ZZF0</accession>
<feature type="domain" description="Piwi" evidence="1">
    <location>
        <begin position="164"/>
        <end position="409"/>
    </location>
</feature>
<dbReference type="InterPro" id="IPR012337">
    <property type="entry name" value="RNaseH-like_sf"/>
</dbReference>
<keyword evidence="3" id="KW-1185">Reference proteome</keyword>